<dbReference type="InterPro" id="IPR027417">
    <property type="entry name" value="P-loop_NTPase"/>
</dbReference>
<dbReference type="Pfam" id="PF13614">
    <property type="entry name" value="AAA_31"/>
    <property type="match status" value="1"/>
</dbReference>
<feature type="domain" description="AAA" evidence="1">
    <location>
        <begin position="4"/>
        <end position="210"/>
    </location>
</feature>
<sequence>MNTNFIAFFNNKGGVGKTSLVYHLAWMYSDLGFRVVAVDLDPQANLTAAFLEEERLEKLWPDGNHPDTVFGCVQPLIRAIGDIADPHLEYVEHQQSLWETNLALVVGDLSLSGFEDQLSEVWPKCMDGDERAFRVISAFWRMMHKTAISHQADLILIDLGPNLGAINRAALIASDYVVVPMSPDLFSLQGLRNLGPTLRRWRKNWQDRLQQNPADDLELPKGSMQPVGYIVLQHSARLDRQVKAFNRWIARIPKVYQEDVLDKAFENNISVTEDHNCLALLKNYQSLMPMSQEAHKPMCYLKPADGAIGAHTSAVKKVYDDFKQLAYKIAERTEVNIPLKD</sequence>
<name>A0A6B3N5V3_9CYAN</name>
<dbReference type="SUPFAM" id="SSF52540">
    <property type="entry name" value="P-loop containing nucleoside triphosphate hydrolases"/>
    <property type="match status" value="1"/>
</dbReference>
<protein>
    <submittedName>
        <fullName evidence="2">ParA family protein</fullName>
    </submittedName>
</protein>
<dbReference type="InterPro" id="IPR050678">
    <property type="entry name" value="DNA_Partitioning_ATPase"/>
</dbReference>
<comment type="caution">
    <text evidence="2">The sequence shown here is derived from an EMBL/GenBank/DDBJ whole genome shotgun (WGS) entry which is preliminary data.</text>
</comment>
<dbReference type="InterPro" id="IPR025669">
    <property type="entry name" value="AAA_dom"/>
</dbReference>
<evidence type="ECO:0000259" key="1">
    <source>
        <dbReference type="Pfam" id="PF13614"/>
    </source>
</evidence>
<dbReference type="Gene3D" id="3.40.50.300">
    <property type="entry name" value="P-loop containing nucleotide triphosphate hydrolases"/>
    <property type="match status" value="1"/>
</dbReference>
<dbReference type="PANTHER" id="PTHR13696:SF99">
    <property type="entry name" value="COBYRINIC ACID AC-DIAMIDE SYNTHASE"/>
    <property type="match status" value="1"/>
</dbReference>
<dbReference type="EMBL" id="JAAHFQ010000311">
    <property type="protein sequence ID" value="NER29116.1"/>
    <property type="molecule type" value="Genomic_DNA"/>
</dbReference>
<proteinExistence type="predicted"/>
<dbReference type="PANTHER" id="PTHR13696">
    <property type="entry name" value="P-LOOP CONTAINING NUCLEOSIDE TRIPHOSPHATE HYDROLASE"/>
    <property type="match status" value="1"/>
</dbReference>
<gene>
    <name evidence="2" type="ORF">F6J89_16140</name>
</gene>
<accession>A0A6B3N5V3</accession>
<evidence type="ECO:0000313" key="2">
    <source>
        <dbReference type="EMBL" id="NER29116.1"/>
    </source>
</evidence>
<dbReference type="CDD" id="cd02042">
    <property type="entry name" value="ParAB_family"/>
    <property type="match status" value="1"/>
</dbReference>
<organism evidence="2">
    <name type="scientific">Symploca sp. SIO1C4</name>
    <dbReference type="NCBI Taxonomy" id="2607765"/>
    <lineage>
        <taxon>Bacteria</taxon>
        <taxon>Bacillati</taxon>
        <taxon>Cyanobacteriota</taxon>
        <taxon>Cyanophyceae</taxon>
        <taxon>Coleofasciculales</taxon>
        <taxon>Coleofasciculaceae</taxon>
        <taxon>Symploca</taxon>
    </lineage>
</organism>
<dbReference type="AlphaFoldDB" id="A0A6B3N5V3"/>
<reference evidence="2" key="1">
    <citation type="submission" date="2019-11" db="EMBL/GenBank/DDBJ databases">
        <title>Genomic insights into an expanded diversity of filamentous marine cyanobacteria reveals the extraordinary biosynthetic potential of Moorea and Okeania.</title>
        <authorList>
            <person name="Ferreira Leao T."/>
            <person name="Wang M."/>
            <person name="Moss N."/>
            <person name="Da Silva R."/>
            <person name="Sanders J."/>
            <person name="Nurk S."/>
            <person name="Gurevich A."/>
            <person name="Humphrey G."/>
            <person name="Reher R."/>
            <person name="Zhu Q."/>
            <person name="Belda-Ferre P."/>
            <person name="Glukhov E."/>
            <person name="Rex R."/>
            <person name="Dorrestein P.C."/>
            <person name="Knight R."/>
            <person name="Pevzner P."/>
            <person name="Gerwick W.H."/>
            <person name="Gerwick L."/>
        </authorList>
    </citation>
    <scope>NUCLEOTIDE SEQUENCE</scope>
    <source>
        <strain evidence="2">SIO1C4</strain>
    </source>
</reference>